<protein>
    <submittedName>
        <fullName evidence="1">Uncharacterized protein</fullName>
    </submittedName>
</protein>
<keyword evidence="2" id="KW-1185">Reference proteome</keyword>
<sequence>MALFDTIIDMQCFHMQAHVSHTRQMKRNCKNIGKESSHIIGIIEGDSANVFSPRKQSIPMSFARFEEPTFSERNGEADQLAKPKAYKEAFTINHS</sequence>
<dbReference type="Proteomes" id="UP000017836">
    <property type="component" value="Unassembled WGS sequence"/>
</dbReference>
<accession>U5D1G9</accession>
<organism evidence="1 2">
    <name type="scientific">Amborella trichopoda</name>
    <dbReference type="NCBI Taxonomy" id="13333"/>
    <lineage>
        <taxon>Eukaryota</taxon>
        <taxon>Viridiplantae</taxon>
        <taxon>Streptophyta</taxon>
        <taxon>Embryophyta</taxon>
        <taxon>Tracheophyta</taxon>
        <taxon>Spermatophyta</taxon>
        <taxon>Magnoliopsida</taxon>
        <taxon>Amborellales</taxon>
        <taxon>Amborellaceae</taxon>
        <taxon>Amborella</taxon>
    </lineage>
</organism>
<name>U5D1G9_AMBTC</name>
<dbReference type="AlphaFoldDB" id="U5D1G9"/>
<dbReference type="EMBL" id="KI392467">
    <property type="protein sequence ID" value="ERN16279.1"/>
    <property type="molecule type" value="Genomic_DNA"/>
</dbReference>
<proteinExistence type="predicted"/>
<evidence type="ECO:0000313" key="2">
    <source>
        <dbReference type="Proteomes" id="UP000017836"/>
    </source>
</evidence>
<gene>
    <name evidence="1" type="ORF">AMTR_s00063p00183550</name>
</gene>
<dbReference type="HOGENOM" id="CLU_2375635_0_0_1"/>
<evidence type="ECO:0000313" key="1">
    <source>
        <dbReference type="EMBL" id="ERN16279.1"/>
    </source>
</evidence>
<dbReference type="Gramene" id="ERN16279">
    <property type="protein sequence ID" value="ERN16279"/>
    <property type="gene ID" value="AMTR_s00063p00183550"/>
</dbReference>
<reference evidence="2" key="1">
    <citation type="journal article" date="2013" name="Science">
        <title>The Amborella genome and the evolution of flowering plants.</title>
        <authorList>
            <consortium name="Amborella Genome Project"/>
        </authorList>
    </citation>
    <scope>NUCLEOTIDE SEQUENCE [LARGE SCALE GENOMIC DNA]</scope>
</reference>